<gene>
    <name evidence="2" type="ORF">SAMN04489727_5009</name>
</gene>
<dbReference type="InterPro" id="IPR012338">
    <property type="entry name" value="Beta-lactam/transpept-like"/>
</dbReference>
<proteinExistence type="predicted"/>
<dbReference type="STRING" id="208445.SAMN04489727_5009"/>
<evidence type="ECO:0000313" key="3">
    <source>
        <dbReference type="Proteomes" id="UP000199622"/>
    </source>
</evidence>
<dbReference type="PANTHER" id="PTHR46825">
    <property type="entry name" value="D-ALANYL-D-ALANINE-CARBOXYPEPTIDASE/ENDOPEPTIDASE AMPH"/>
    <property type="match status" value="1"/>
</dbReference>
<dbReference type="PANTHER" id="PTHR46825:SF9">
    <property type="entry name" value="BETA-LACTAMASE-RELATED DOMAIN-CONTAINING PROTEIN"/>
    <property type="match status" value="1"/>
</dbReference>
<sequence>MRKEKAHGRLPAGAVWKLAIASRDGRRARPMTIQDRVTALLSEYGIPSAAVGVLRDGEITEFAVGVKNVETGAPATTDTGYQVGSMTKTWTALAFLQLVDEGKADLDAPIRTYLPEFTVADPETTAKVTARHLLNHTNGIEEAFGDPGAGDDIHERMVRNIADAPQVFPLGHTHGYSAALGYAILARIAEVLDGKPWDDVLRDRLFTPLGLTSTNSRPDQVDETRAATGHLIRSLAEGPVVTPLDHLPREFGPGGGISSTVRDVLTLARVLLDAGKAPNGGRIVSAASVREMMRSRVPVPDPYLFGPEWALGLIVCDWHGETVYATDGSTIGQNARLRILPDRNTAVVVLTNGGPRESFARRVFGEILGPVPQLPAPDPAPKLDLARYEGVYERPGTRYEVTAEGGSLSLALDLDPMHAEFLGKPARLRYELLPVSPTHFLMPSDDPLEDTRTVALYDFTDGAARYLHTNCRVHPRRGTSISTPART</sequence>
<dbReference type="EMBL" id="FNSO01000004">
    <property type="protein sequence ID" value="SEC76803.1"/>
    <property type="molecule type" value="Genomic_DNA"/>
</dbReference>
<dbReference type="RefSeq" id="WP_244170294.1">
    <property type="nucleotide sequence ID" value="NZ_FNSO01000004.1"/>
</dbReference>
<dbReference type="Pfam" id="PF00144">
    <property type="entry name" value="Beta-lactamase"/>
    <property type="match status" value="1"/>
</dbReference>
<dbReference type="Proteomes" id="UP000199622">
    <property type="component" value="Unassembled WGS sequence"/>
</dbReference>
<protein>
    <submittedName>
        <fullName evidence="2">CubicO group peptidase, beta-lactamase class C family</fullName>
    </submittedName>
</protein>
<dbReference type="InterPro" id="IPR050491">
    <property type="entry name" value="AmpC-like"/>
</dbReference>
<evidence type="ECO:0000259" key="1">
    <source>
        <dbReference type="Pfam" id="PF00144"/>
    </source>
</evidence>
<organism evidence="2 3">
    <name type="scientific">Amycolatopsis tolypomycina</name>
    <dbReference type="NCBI Taxonomy" id="208445"/>
    <lineage>
        <taxon>Bacteria</taxon>
        <taxon>Bacillati</taxon>
        <taxon>Actinomycetota</taxon>
        <taxon>Actinomycetes</taxon>
        <taxon>Pseudonocardiales</taxon>
        <taxon>Pseudonocardiaceae</taxon>
        <taxon>Amycolatopsis</taxon>
    </lineage>
</organism>
<name>A0A1H4V7B2_9PSEU</name>
<reference evidence="3" key="1">
    <citation type="submission" date="2016-10" db="EMBL/GenBank/DDBJ databases">
        <authorList>
            <person name="Varghese N."/>
            <person name="Submissions S."/>
        </authorList>
    </citation>
    <scope>NUCLEOTIDE SEQUENCE [LARGE SCALE GENOMIC DNA]</scope>
    <source>
        <strain evidence="3">DSM 44544</strain>
    </source>
</reference>
<dbReference type="Gene3D" id="3.40.710.10">
    <property type="entry name" value="DD-peptidase/beta-lactamase superfamily"/>
    <property type="match status" value="1"/>
</dbReference>
<accession>A0A1H4V7B2</accession>
<keyword evidence="3" id="KW-1185">Reference proteome</keyword>
<dbReference type="SUPFAM" id="SSF56601">
    <property type="entry name" value="beta-lactamase/transpeptidase-like"/>
    <property type="match status" value="1"/>
</dbReference>
<evidence type="ECO:0000313" key="2">
    <source>
        <dbReference type="EMBL" id="SEC76803.1"/>
    </source>
</evidence>
<feature type="domain" description="Beta-lactamase-related" evidence="1">
    <location>
        <begin position="34"/>
        <end position="360"/>
    </location>
</feature>
<dbReference type="AlphaFoldDB" id="A0A1H4V7B2"/>
<dbReference type="InterPro" id="IPR001466">
    <property type="entry name" value="Beta-lactam-related"/>
</dbReference>